<dbReference type="EMBL" id="CAXIXY010000010">
    <property type="protein sequence ID" value="CAL2094771.1"/>
    <property type="molecule type" value="Genomic_DNA"/>
</dbReference>
<organism evidence="1 2">
    <name type="scientific">Tenacibaculum platacis</name>
    <dbReference type="NCBI Taxonomy" id="3137852"/>
    <lineage>
        <taxon>Bacteria</taxon>
        <taxon>Pseudomonadati</taxon>
        <taxon>Bacteroidota</taxon>
        <taxon>Flavobacteriia</taxon>
        <taxon>Flavobacteriales</taxon>
        <taxon>Flavobacteriaceae</taxon>
        <taxon>Tenacibaculum</taxon>
    </lineage>
</organism>
<accession>A0ABM9P673</accession>
<reference evidence="1 2" key="1">
    <citation type="submission" date="2024-05" db="EMBL/GenBank/DDBJ databases">
        <authorList>
            <person name="Duchaud E."/>
        </authorList>
    </citation>
    <scope>NUCLEOTIDE SEQUENCE [LARGE SCALE GENOMIC DNA]</scope>
    <source>
        <strain evidence="1">Ena-SAMPLE-TAB-13-05-2024-13:56:06:370-140302</strain>
    </source>
</reference>
<name>A0ABM9P673_9FLAO</name>
<gene>
    <name evidence="1" type="ORF">T190607A01A_80008</name>
</gene>
<comment type="caution">
    <text evidence="1">The sequence shown here is derived from an EMBL/GenBank/DDBJ whole genome shotgun (WGS) entry which is preliminary data.</text>
</comment>
<evidence type="ECO:0000313" key="2">
    <source>
        <dbReference type="Proteomes" id="UP001497416"/>
    </source>
</evidence>
<sequence length="39" mass="4506">MVTGQVTAQSNTTFTVQLYGSNVFLYLVDRNWFFTVEDL</sequence>
<protein>
    <submittedName>
        <fullName evidence="1">Uncharacterized protein</fullName>
    </submittedName>
</protein>
<dbReference type="Proteomes" id="UP001497416">
    <property type="component" value="Unassembled WGS sequence"/>
</dbReference>
<evidence type="ECO:0000313" key="1">
    <source>
        <dbReference type="EMBL" id="CAL2094771.1"/>
    </source>
</evidence>
<proteinExistence type="predicted"/>
<keyword evidence="2" id="KW-1185">Reference proteome</keyword>